<sequence>MSLAIRRARSADLDLVAPLFDRYRHFYTQRDDAAVSRAFIGERLQRGDSVLLLAALDGADGAGFVQLYPTFSSVRAARVWVLNDLFVEPRARRRGVARALLDVAAAFARADGAARLELETDHDNAQAQALYDAAGWRRFDGTQRYQLPLAQA</sequence>
<evidence type="ECO:0000313" key="4">
    <source>
        <dbReference type="Proteomes" id="UP000061569"/>
    </source>
</evidence>
<accession>A0A0S2DKS6</accession>
<dbReference type="KEGG" id="lez:GLE_3816"/>
<evidence type="ECO:0000256" key="1">
    <source>
        <dbReference type="ARBA" id="ARBA00022679"/>
    </source>
</evidence>
<dbReference type="STRING" id="69.GLE_3816"/>
<dbReference type="PANTHER" id="PTHR43877:SF2">
    <property type="entry name" value="AMINOALKYLPHOSPHONATE N-ACETYLTRANSFERASE-RELATED"/>
    <property type="match status" value="1"/>
</dbReference>
<organism evidence="3 4">
    <name type="scientific">Lysobacter enzymogenes</name>
    <dbReference type="NCBI Taxonomy" id="69"/>
    <lineage>
        <taxon>Bacteria</taxon>
        <taxon>Pseudomonadati</taxon>
        <taxon>Pseudomonadota</taxon>
        <taxon>Gammaproteobacteria</taxon>
        <taxon>Lysobacterales</taxon>
        <taxon>Lysobacteraceae</taxon>
        <taxon>Lysobacter</taxon>
    </lineage>
</organism>
<dbReference type="SUPFAM" id="SSF55729">
    <property type="entry name" value="Acyl-CoA N-acyltransferases (Nat)"/>
    <property type="match status" value="1"/>
</dbReference>
<dbReference type="GO" id="GO:0016747">
    <property type="term" value="F:acyltransferase activity, transferring groups other than amino-acyl groups"/>
    <property type="evidence" value="ECO:0007669"/>
    <property type="project" value="InterPro"/>
</dbReference>
<reference evidence="3 4" key="1">
    <citation type="submission" date="2015-11" db="EMBL/GenBank/DDBJ databases">
        <title>Genome sequences of Lysobacter enzymogenes strain C3 and Lysobacter antibioticus ATCC 29479.</title>
        <authorList>
            <person name="Kobayashi D.Y."/>
        </authorList>
    </citation>
    <scope>NUCLEOTIDE SEQUENCE [LARGE SCALE GENOMIC DNA]</scope>
    <source>
        <strain evidence="3 4">C3</strain>
    </source>
</reference>
<dbReference type="Gene3D" id="3.40.630.30">
    <property type="match status" value="1"/>
</dbReference>
<name>A0A0S2DKS6_LYSEN</name>
<dbReference type="Proteomes" id="UP000061569">
    <property type="component" value="Chromosome"/>
</dbReference>
<keyword evidence="2" id="KW-0012">Acyltransferase</keyword>
<dbReference type="EMBL" id="CP013140">
    <property type="protein sequence ID" value="ALN59159.1"/>
    <property type="molecule type" value="Genomic_DNA"/>
</dbReference>
<dbReference type="InterPro" id="IPR016181">
    <property type="entry name" value="Acyl_CoA_acyltransferase"/>
</dbReference>
<gene>
    <name evidence="3" type="ORF">GLE_3816</name>
</gene>
<dbReference type="InterPro" id="IPR050832">
    <property type="entry name" value="Bact_Acetyltransf"/>
</dbReference>
<dbReference type="AlphaFoldDB" id="A0A0S2DKS6"/>
<proteinExistence type="predicted"/>
<dbReference type="PANTHER" id="PTHR43877">
    <property type="entry name" value="AMINOALKYLPHOSPHONATE N-ACETYLTRANSFERASE-RELATED-RELATED"/>
    <property type="match status" value="1"/>
</dbReference>
<dbReference type="PROSITE" id="PS51186">
    <property type="entry name" value="GNAT"/>
    <property type="match status" value="1"/>
</dbReference>
<keyword evidence="1 3" id="KW-0808">Transferase</keyword>
<dbReference type="Pfam" id="PF00583">
    <property type="entry name" value="Acetyltransf_1"/>
    <property type="match status" value="1"/>
</dbReference>
<protein>
    <submittedName>
        <fullName evidence="3">Acetyltransferase (GNAT) family</fullName>
    </submittedName>
</protein>
<dbReference type="PATRIC" id="fig|69.6.peg.3758"/>
<dbReference type="InterPro" id="IPR000182">
    <property type="entry name" value="GNAT_dom"/>
</dbReference>
<evidence type="ECO:0000256" key="2">
    <source>
        <dbReference type="ARBA" id="ARBA00023315"/>
    </source>
</evidence>
<dbReference type="OrthoDB" id="9792929at2"/>
<evidence type="ECO:0000313" key="3">
    <source>
        <dbReference type="EMBL" id="ALN59159.1"/>
    </source>
</evidence>